<dbReference type="GO" id="GO:0016993">
    <property type="term" value="F:precorrin-8X methylmutase activity"/>
    <property type="evidence" value="ECO:0007669"/>
    <property type="project" value="InterPro"/>
</dbReference>
<dbReference type="Proteomes" id="UP000297053">
    <property type="component" value="Chromosome"/>
</dbReference>
<evidence type="ECO:0000256" key="2">
    <source>
        <dbReference type="ARBA" id="ARBA00009774"/>
    </source>
</evidence>
<dbReference type="InterPro" id="IPR036588">
    <property type="entry name" value="CobH/CbiC_sf"/>
</dbReference>
<accession>A0A4D6KI16</accession>
<feature type="compositionally biased region" description="Acidic residues" evidence="5">
    <location>
        <begin position="11"/>
        <end position="22"/>
    </location>
</feature>
<dbReference type="GO" id="GO:0009236">
    <property type="term" value="P:cobalamin biosynthetic process"/>
    <property type="evidence" value="ECO:0007669"/>
    <property type="project" value="UniProtKB-UniPathway"/>
</dbReference>
<dbReference type="Gene3D" id="3.40.50.10230">
    <property type="entry name" value="Cobalamin biosynthesis CobH/CbiC, precorrin-8X methylmutase"/>
    <property type="match status" value="1"/>
</dbReference>
<dbReference type="PANTHER" id="PTHR43588:SF1">
    <property type="entry name" value="COBALT-PRECORRIN-8 METHYLMUTASE"/>
    <property type="match status" value="1"/>
</dbReference>
<reference evidence="7 8" key="2">
    <citation type="submission" date="2019-04" db="EMBL/GenBank/DDBJ databases">
        <authorList>
            <person name="Yang S."/>
            <person name="Wei W."/>
        </authorList>
    </citation>
    <scope>NUCLEOTIDE SEQUENCE [LARGE SCALE GENOMIC DNA]</scope>
    <source>
        <strain evidence="8">ZP60</strain>
    </source>
</reference>
<dbReference type="InterPro" id="IPR003722">
    <property type="entry name" value="Cbl_synth_CobH/CbiC"/>
</dbReference>
<evidence type="ECO:0000256" key="4">
    <source>
        <dbReference type="ARBA" id="ARBA00023235"/>
    </source>
</evidence>
<feature type="compositionally biased region" description="Basic and acidic residues" evidence="5">
    <location>
        <begin position="270"/>
        <end position="281"/>
    </location>
</feature>
<feature type="region of interest" description="Disordered" evidence="5">
    <location>
        <begin position="245"/>
        <end position="281"/>
    </location>
</feature>
<name>A0A4D6KI16_9EURY</name>
<dbReference type="EMBL" id="CP039375">
    <property type="protein sequence ID" value="QCD66409.1"/>
    <property type="molecule type" value="Genomic_DNA"/>
</dbReference>
<evidence type="ECO:0000256" key="1">
    <source>
        <dbReference type="ARBA" id="ARBA00004953"/>
    </source>
</evidence>
<comment type="pathway">
    <text evidence="1">Cofactor biosynthesis; adenosylcobalamin biosynthesis.</text>
</comment>
<feature type="region of interest" description="Disordered" evidence="5">
    <location>
        <begin position="1"/>
        <end position="22"/>
    </location>
</feature>
<evidence type="ECO:0000256" key="5">
    <source>
        <dbReference type="SAM" id="MobiDB-lite"/>
    </source>
</evidence>
<protein>
    <submittedName>
        <fullName evidence="7">Precorrin isomerase</fullName>
    </submittedName>
</protein>
<gene>
    <name evidence="7" type="ORF">E5139_12410</name>
</gene>
<evidence type="ECO:0000313" key="7">
    <source>
        <dbReference type="EMBL" id="QCD66409.1"/>
    </source>
</evidence>
<dbReference type="AlphaFoldDB" id="A0A4D6KI16"/>
<dbReference type="UniPathway" id="UPA00148"/>
<dbReference type="OMA" id="GAPIFCD"/>
<keyword evidence="4 7" id="KW-0413">Isomerase</keyword>
<keyword evidence="3" id="KW-0169">Cobalamin biosynthesis</keyword>
<sequence>MTTDGATPEESRDEGDPAADEERDAFEEYADLGATTENAMEIAETSMDRVREIVPDETLADRIRQKSVHATGDPEFQHLMRFTGTDDSEPVRAGARAVLDERPIVTDITMVKEGITGRGHDCPVRKAIGNGAELAAETGMTRTAASVLELDSEGVYEDAITVVGNAPTAALALADCIEDGTRPAVVVATPVGFVKAAESRTRLREVAAEHGVPTITNVGRRGGSGLAAGLANELVHVASDVRAGELSIESSPAGRPSGERSDPRGGASESAERSSGESDGE</sequence>
<evidence type="ECO:0000313" key="8">
    <source>
        <dbReference type="Proteomes" id="UP000297053"/>
    </source>
</evidence>
<evidence type="ECO:0000259" key="6">
    <source>
        <dbReference type="Pfam" id="PF02570"/>
    </source>
</evidence>
<comment type="similarity">
    <text evidence="2">Belongs to the CobH/CbiC family.</text>
</comment>
<proteinExistence type="inferred from homology"/>
<evidence type="ECO:0000256" key="3">
    <source>
        <dbReference type="ARBA" id="ARBA00022573"/>
    </source>
</evidence>
<dbReference type="KEGG" id="halz:E5139_12410"/>
<reference evidence="7 8" key="1">
    <citation type="submission" date="2019-04" db="EMBL/GenBank/DDBJ databases">
        <title>Complete genome sequence of Arthrobacter sp. ZXY-2 associated with effective atrazine degradation and salt adaptation.</title>
        <authorList>
            <person name="Zhao X."/>
        </authorList>
    </citation>
    <scope>NUCLEOTIDE SEQUENCE [LARGE SCALE GENOMIC DNA]</scope>
    <source>
        <strain evidence="8">ZP60</strain>
    </source>
</reference>
<feature type="domain" description="Cobalamin biosynthesis precorrin-8X methylmutase CobH/CbiC" evidence="6">
    <location>
        <begin position="41"/>
        <end position="236"/>
    </location>
</feature>
<dbReference type="SUPFAM" id="SSF63965">
    <property type="entry name" value="Precorrin-8X methylmutase CbiC/CobH"/>
    <property type="match status" value="1"/>
</dbReference>
<organism evidence="7 8">
    <name type="scientific">Halomicrobium mukohataei</name>
    <dbReference type="NCBI Taxonomy" id="57705"/>
    <lineage>
        <taxon>Archaea</taxon>
        <taxon>Methanobacteriati</taxon>
        <taxon>Methanobacteriota</taxon>
        <taxon>Stenosarchaea group</taxon>
        <taxon>Halobacteria</taxon>
        <taxon>Halobacteriales</taxon>
        <taxon>Haloarculaceae</taxon>
        <taxon>Halomicrobium</taxon>
    </lineage>
</organism>
<dbReference type="Pfam" id="PF02570">
    <property type="entry name" value="CbiC"/>
    <property type="match status" value="1"/>
</dbReference>
<dbReference type="PANTHER" id="PTHR43588">
    <property type="entry name" value="COBALT-PRECORRIN-8 METHYLMUTASE"/>
    <property type="match status" value="1"/>
</dbReference>